<dbReference type="PROSITE" id="PS51819">
    <property type="entry name" value="VOC"/>
    <property type="match status" value="1"/>
</dbReference>
<keyword evidence="1" id="KW-0456">Lyase</keyword>
<dbReference type="Gene3D" id="3.20.20.150">
    <property type="entry name" value="Divalent-metal-dependent TIM barrel enzymes"/>
    <property type="match status" value="1"/>
</dbReference>
<dbReference type="EC" id="4.2.1.118" evidence="1"/>
<dbReference type="HAMAP" id="MF_02238">
    <property type="entry name" value="DSD"/>
    <property type="match status" value="1"/>
</dbReference>
<comment type="pathway">
    <text evidence="1">Aromatic compound metabolism; 3,4-dihydroxybenzoate biosynthesis.</text>
</comment>
<evidence type="ECO:0000256" key="1">
    <source>
        <dbReference type="HAMAP-Rule" id="MF_02238"/>
    </source>
</evidence>
<feature type="binding site" evidence="1">
    <location>
        <position position="448"/>
    </location>
    <ligand>
        <name>Mg(2+)</name>
        <dbReference type="ChEBI" id="CHEBI:18420"/>
    </ligand>
</feature>
<feature type="binding site" evidence="1">
    <location>
        <position position="137"/>
    </location>
    <ligand>
        <name>a divalent metal cation</name>
        <dbReference type="ChEBI" id="CHEBI:60240"/>
        <note>catalytic</note>
    </ligand>
</feature>
<dbReference type="EMBL" id="JAPWIJ010000004">
    <property type="protein sequence ID" value="MCZ4519019.1"/>
    <property type="molecule type" value="Genomic_DNA"/>
</dbReference>
<name>A0ABT4MED2_9NOCA</name>
<feature type="binding site" evidence="1">
    <location>
        <position position="168"/>
    </location>
    <ligand>
        <name>a divalent metal cation</name>
        <dbReference type="ChEBI" id="CHEBI:60240"/>
        <note>catalytic</note>
    </ligand>
</feature>
<comment type="catalytic activity">
    <reaction evidence="1">
        <text>3-dehydroshikimate = 3,4-dihydroxybenzoate + H2O</text>
        <dbReference type="Rhea" id="RHEA:24848"/>
        <dbReference type="ChEBI" id="CHEBI:15377"/>
        <dbReference type="ChEBI" id="CHEBI:16630"/>
        <dbReference type="ChEBI" id="CHEBI:36241"/>
        <dbReference type="EC" id="4.2.1.118"/>
    </reaction>
</comment>
<feature type="domain" description="VOC" evidence="2">
    <location>
        <begin position="445"/>
        <end position="596"/>
    </location>
</feature>
<dbReference type="Gene3D" id="3.10.180.10">
    <property type="entry name" value="2,3-Dihydroxybiphenyl 1,2-Dioxygenase, domain 1"/>
    <property type="match status" value="2"/>
</dbReference>
<feature type="binding site" evidence="1">
    <location>
        <position position="242"/>
    </location>
    <ligand>
        <name>a divalent metal cation</name>
        <dbReference type="ChEBI" id="CHEBI:60240"/>
        <note>catalytic</note>
    </ligand>
</feature>
<comment type="similarity">
    <text evidence="1">Belongs to the bacterial two-domain DSD family.</text>
</comment>
<dbReference type="InterPro" id="IPR029068">
    <property type="entry name" value="Glyas_Bleomycin-R_OHBP_Dase"/>
</dbReference>
<dbReference type="Pfam" id="PF01261">
    <property type="entry name" value="AP_endonuc_2"/>
    <property type="match status" value="1"/>
</dbReference>
<accession>A0ABT4MED2</accession>
<feature type="binding site" evidence="1">
    <location>
        <position position="194"/>
    </location>
    <ligand>
        <name>a divalent metal cation</name>
        <dbReference type="ChEBI" id="CHEBI:60240"/>
        <note>catalytic</note>
    </ligand>
</feature>
<dbReference type="InterPro" id="IPR037523">
    <property type="entry name" value="VOC_core"/>
</dbReference>
<gene>
    <name evidence="3" type="ORF">O4220_10875</name>
</gene>
<dbReference type="InterPro" id="IPR050312">
    <property type="entry name" value="IolE/XylAMocC-like"/>
</dbReference>
<dbReference type="PANTHER" id="PTHR12110">
    <property type="entry name" value="HYDROXYPYRUVATE ISOMERASE"/>
    <property type="match status" value="1"/>
</dbReference>
<dbReference type="InterPro" id="IPR036237">
    <property type="entry name" value="Xyl_isomerase-like_sf"/>
</dbReference>
<protein>
    <recommendedName>
        <fullName evidence="1">3-dehydroshikimate dehydratase</fullName>
        <shortName evidence="1">DSD</shortName>
        <ecNumber evidence="1">4.2.1.118</ecNumber>
    </recommendedName>
</protein>
<dbReference type="SUPFAM" id="SSF54593">
    <property type="entry name" value="Glyoxalase/Bleomycin resistance protein/Dihydroxybiphenyl dioxygenase"/>
    <property type="match status" value="1"/>
</dbReference>
<proteinExistence type="inferred from homology"/>
<evidence type="ECO:0000259" key="2">
    <source>
        <dbReference type="PROSITE" id="PS51819"/>
    </source>
</evidence>
<keyword evidence="1" id="KW-0479">Metal-binding</keyword>
<organism evidence="3 4">
    <name type="scientific">Rhodococcus ruber</name>
    <dbReference type="NCBI Taxonomy" id="1830"/>
    <lineage>
        <taxon>Bacteria</taxon>
        <taxon>Bacillati</taxon>
        <taxon>Actinomycetota</taxon>
        <taxon>Actinomycetes</taxon>
        <taxon>Mycobacteriales</taxon>
        <taxon>Nocardiaceae</taxon>
        <taxon>Rhodococcus</taxon>
    </lineage>
</organism>
<dbReference type="PANTHER" id="PTHR12110:SF21">
    <property type="entry name" value="XYLOSE ISOMERASE-LIKE TIM BARREL DOMAIN-CONTAINING PROTEIN"/>
    <property type="match status" value="1"/>
</dbReference>
<reference evidence="3" key="1">
    <citation type="submission" date="2022-12" db="EMBL/GenBank/DDBJ databases">
        <authorList>
            <person name="Krivoruchko A.V."/>
            <person name="Elkin A."/>
        </authorList>
    </citation>
    <scope>NUCLEOTIDE SEQUENCE</scope>
    <source>
        <strain evidence="3">IEGM 1391</strain>
    </source>
</reference>
<dbReference type="SUPFAM" id="SSF51658">
    <property type="entry name" value="Xylose isomerase-like"/>
    <property type="match status" value="1"/>
</dbReference>
<comment type="cofactor">
    <cofactor evidence="1">
        <name>a divalent metal cation</name>
        <dbReference type="ChEBI" id="CHEBI:60240"/>
    </cofactor>
</comment>
<feature type="binding site" evidence="1">
    <location>
        <position position="605"/>
    </location>
    <ligand>
        <name>Mg(2+)</name>
        <dbReference type="ChEBI" id="CHEBI:18420"/>
    </ligand>
</feature>
<comment type="function">
    <text evidence="1">Catalyzes the conversion of 3-dehydroshikimate to protocatechuate (3,4-dihydroxybenzoate), a common intermediate of quinate and shikimate degradation pathways.</text>
</comment>
<keyword evidence="4" id="KW-1185">Reference proteome</keyword>
<dbReference type="RefSeq" id="WP_269604025.1">
    <property type="nucleotide sequence ID" value="NZ_JAPWIJ010000004.1"/>
</dbReference>
<sequence>MTRIATSVATVSLSGSLDEKMRAIADAGFDGFEVFEPDLISSPDRPEDIAKKAADLGLTLDLYQPFRDADSADPEQFARNLVRIERKFDVMEQLGCDLLLVCSSPLAGAVREDGILIEQMAILAERAHHRGMRLAYEALAWGTHVDTYGHAWDIVRQVDHPAFGTCLDSFHILSRGDDPAGIRAIPGEKIFFLQLADAPHLVMDVLQWSRHHRCFPGQGNFDLARFGADVVASGYTGPWSLEIFNDVFRHSDTARTASDAHRSLLYLQEQVRAIETPSAETDLFSPPPPGPIENVVSLRIAAGPAKAAQLGTVLRQLGFDLTAAHSEHGLSLFTQGPLAVAVDTTVDTLWTAPGVPAHLPALAQIGVRSERPDLWLTRARALGVTASTVTMPGVADATDAVVRLAVTGATSLDLRNRDSAGAWQSAFDLVPRTDSKKQNAAVVSGVDHIALAVPAESWDGVMLLLRSVFGMVPRDGQDVVDAIGLVRSQALTLATADGTIRLSLNMVPGRPSAADPLPAARRGGVGHVAFGCEDIYAAATAMTERGLTPLRISPNYYRDLDARFGLDSAVLDAMQRLGILYDADSAGGEFFHFFTGTVGDDLFFEVVQRVGGYEGYGETNSAVRLAAQLQE</sequence>
<dbReference type="InterPro" id="IPR013022">
    <property type="entry name" value="Xyl_isomerase-like_TIM-brl"/>
</dbReference>
<feature type="binding site" evidence="1">
    <location>
        <position position="527"/>
    </location>
    <ligand>
        <name>Mg(2+)</name>
        <dbReference type="ChEBI" id="CHEBI:18420"/>
    </ligand>
</feature>
<comment type="caution">
    <text evidence="3">The sequence shown here is derived from an EMBL/GenBank/DDBJ whole genome shotgun (WGS) entry which is preliminary data.</text>
</comment>
<evidence type="ECO:0000313" key="4">
    <source>
        <dbReference type="Proteomes" id="UP001081071"/>
    </source>
</evidence>
<dbReference type="InterPro" id="IPR043700">
    <property type="entry name" value="DSD"/>
</dbReference>
<dbReference type="Proteomes" id="UP001081071">
    <property type="component" value="Unassembled WGS sequence"/>
</dbReference>
<evidence type="ECO:0000313" key="3">
    <source>
        <dbReference type="EMBL" id="MCZ4519019.1"/>
    </source>
</evidence>